<dbReference type="Proteomes" id="UP001519307">
    <property type="component" value="Unassembled WGS sequence"/>
</dbReference>
<evidence type="ECO:0000313" key="2">
    <source>
        <dbReference type="Proteomes" id="UP001519307"/>
    </source>
</evidence>
<protein>
    <submittedName>
        <fullName evidence="1">Uncharacterized protein</fullName>
    </submittedName>
</protein>
<evidence type="ECO:0000313" key="1">
    <source>
        <dbReference type="EMBL" id="MBP2032066.1"/>
    </source>
</evidence>
<name>A0ABS4KRF0_9CLOT</name>
<keyword evidence="2" id="KW-1185">Reference proteome</keyword>
<proteinExistence type="predicted"/>
<gene>
    <name evidence="1" type="ORF">J2Z42_000731</name>
</gene>
<sequence length="38" mass="4492">MLNIIYLIKKIETINFKQILGVTMSKKEVNSYEDCRSK</sequence>
<comment type="caution">
    <text evidence="1">The sequence shown here is derived from an EMBL/GenBank/DDBJ whole genome shotgun (WGS) entry which is preliminary data.</text>
</comment>
<organism evidence="1 2">
    <name type="scientific">Clostridium algifaecis</name>
    <dbReference type="NCBI Taxonomy" id="1472040"/>
    <lineage>
        <taxon>Bacteria</taxon>
        <taxon>Bacillati</taxon>
        <taxon>Bacillota</taxon>
        <taxon>Clostridia</taxon>
        <taxon>Eubacteriales</taxon>
        <taxon>Clostridiaceae</taxon>
        <taxon>Clostridium</taxon>
    </lineage>
</organism>
<reference evidence="1 2" key="1">
    <citation type="submission" date="2021-03" db="EMBL/GenBank/DDBJ databases">
        <title>Genomic Encyclopedia of Type Strains, Phase IV (KMG-IV): sequencing the most valuable type-strain genomes for metagenomic binning, comparative biology and taxonomic classification.</title>
        <authorList>
            <person name="Goeker M."/>
        </authorList>
    </citation>
    <scope>NUCLEOTIDE SEQUENCE [LARGE SCALE GENOMIC DNA]</scope>
    <source>
        <strain evidence="1 2">DSM 28783</strain>
    </source>
</reference>
<dbReference type="EMBL" id="JAGGLM010000002">
    <property type="protein sequence ID" value="MBP2032066.1"/>
    <property type="molecule type" value="Genomic_DNA"/>
</dbReference>
<accession>A0ABS4KRF0</accession>